<gene>
    <name evidence="1" type="ORF">CVT25_013269</name>
</gene>
<organism evidence="1 2">
    <name type="scientific">Psilocybe cyanescens</name>
    <dbReference type="NCBI Taxonomy" id="93625"/>
    <lineage>
        <taxon>Eukaryota</taxon>
        <taxon>Fungi</taxon>
        <taxon>Dikarya</taxon>
        <taxon>Basidiomycota</taxon>
        <taxon>Agaricomycotina</taxon>
        <taxon>Agaricomycetes</taxon>
        <taxon>Agaricomycetidae</taxon>
        <taxon>Agaricales</taxon>
        <taxon>Agaricineae</taxon>
        <taxon>Strophariaceae</taxon>
        <taxon>Psilocybe</taxon>
    </lineage>
</organism>
<evidence type="ECO:0000313" key="2">
    <source>
        <dbReference type="Proteomes" id="UP000283269"/>
    </source>
</evidence>
<dbReference type="Proteomes" id="UP000283269">
    <property type="component" value="Unassembled WGS sequence"/>
</dbReference>
<accession>A0A409XK44</accession>
<protein>
    <submittedName>
        <fullName evidence="1">Uncharacterized protein</fullName>
    </submittedName>
</protein>
<dbReference type="OrthoDB" id="5424058at2759"/>
<dbReference type="STRING" id="93625.A0A409XK44"/>
<dbReference type="InParanoid" id="A0A409XK44"/>
<comment type="caution">
    <text evidence="1">The sequence shown here is derived from an EMBL/GenBank/DDBJ whole genome shotgun (WGS) entry which is preliminary data.</text>
</comment>
<dbReference type="EMBL" id="NHYD01001471">
    <property type="protein sequence ID" value="PPQ91132.1"/>
    <property type="molecule type" value="Genomic_DNA"/>
</dbReference>
<name>A0A409XK44_PSICY</name>
<evidence type="ECO:0000313" key="1">
    <source>
        <dbReference type="EMBL" id="PPQ91132.1"/>
    </source>
</evidence>
<sequence length="66" mass="7782">MVPLYDVDYSELTISLKPPHLRHISELDIRAEDLLPNVEEAMHVQDAQIWHIADILYNSFPDLRKR</sequence>
<proteinExistence type="predicted"/>
<keyword evidence="2" id="KW-1185">Reference proteome</keyword>
<dbReference type="AlphaFoldDB" id="A0A409XK44"/>
<reference evidence="1 2" key="1">
    <citation type="journal article" date="2018" name="Evol. Lett.">
        <title>Horizontal gene cluster transfer increased hallucinogenic mushroom diversity.</title>
        <authorList>
            <person name="Reynolds H.T."/>
            <person name="Vijayakumar V."/>
            <person name="Gluck-Thaler E."/>
            <person name="Korotkin H.B."/>
            <person name="Matheny P.B."/>
            <person name="Slot J.C."/>
        </authorList>
    </citation>
    <scope>NUCLEOTIDE SEQUENCE [LARGE SCALE GENOMIC DNA]</scope>
    <source>
        <strain evidence="1 2">2631</strain>
    </source>
</reference>